<feature type="disulfide bond" evidence="2">
    <location>
        <begin position="28"/>
        <end position="40"/>
    </location>
</feature>
<comment type="caution">
    <text evidence="5">The sequence shown here is derived from an EMBL/GenBank/DDBJ whole genome shotgun (WGS) entry which is preliminary data.</text>
</comment>
<proteinExistence type="predicted"/>
<keyword evidence="3" id="KW-0732">Signal</keyword>
<evidence type="ECO:0000256" key="3">
    <source>
        <dbReference type="SAM" id="SignalP"/>
    </source>
</evidence>
<evidence type="ECO:0000256" key="2">
    <source>
        <dbReference type="PROSITE-ProRule" id="PRU00261"/>
    </source>
</evidence>
<feature type="signal peptide" evidence="3">
    <location>
        <begin position="1"/>
        <end position="21"/>
    </location>
</feature>
<dbReference type="PROSITE" id="PS50941">
    <property type="entry name" value="CHIT_BIND_I_2"/>
    <property type="match status" value="1"/>
</dbReference>
<reference evidence="5" key="1">
    <citation type="submission" date="2021-02" db="EMBL/GenBank/DDBJ databases">
        <authorList>
            <person name="Nowell W R."/>
        </authorList>
    </citation>
    <scope>NUCLEOTIDE SEQUENCE</scope>
</reference>
<comment type="caution">
    <text evidence="2">Lacks conserved residue(s) required for the propagation of feature annotation.</text>
</comment>
<dbReference type="AlphaFoldDB" id="A0A814WXN9"/>
<dbReference type="GO" id="GO:0008061">
    <property type="term" value="F:chitin binding"/>
    <property type="evidence" value="ECO:0007669"/>
    <property type="project" value="UniProtKB-UniRule"/>
</dbReference>
<dbReference type="Gene3D" id="3.30.60.10">
    <property type="entry name" value="Endochitinase-like"/>
    <property type="match status" value="1"/>
</dbReference>
<dbReference type="EMBL" id="CAJNOJ010000153">
    <property type="protein sequence ID" value="CAF1208420.1"/>
    <property type="molecule type" value="Genomic_DNA"/>
</dbReference>
<organism evidence="5 6">
    <name type="scientific">Adineta ricciae</name>
    <name type="common">Rotifer</name>
    <dbReference type="NCBI Taxonomy" id="249248"/>
    <lineage>
        <taxon>Eukaryota</taxon>
        <taxon>Metazoa</taxon>
        <taxon>Spiralia</taxon>
        <taxon>Gnathifera</taxon>
        <taxon>Rotifera</taxon>
        <taxon>Eurotatoria</taxon>
        <taxon>Bdelloidea</taxon>
        <taxon>Adinetida</taxon>
        <taxon>Adinetidae</taxon>
        <taxon>Adineta</taxon>
    </lineage>
</organism>
<dbReference type="InterPro" id="IPR001002">
    <property type="entry name" value="Chitin-bd_1"/>
</dbReference>
<name>A0A814WXN9_ADIRI</name>
<dbReference type="OrthoDB" id="73875at2759"/>
<dbReference type="InterPro" id="IPR036861">
    <property type="entry name" value="Endochitinase-like_sf"/>
</dbReference>
<feature type="disulfide bond" evidence="2">
    <location>
        <begin position="33"/>
        <end position="47"/>
    </location>
</feature>
<evidence type="ECO:0000259" key="4">
    <source>
        <dbReference type="PROSITE" id="PS50941"/>
    </source>
</evidence>
<protein>
    <recommendedName>
        <fullName evidence="4">Chitin-binding type-1 domain-containing protein</fullName>
    </recommendedName>
</protein>
<evidence type="ECO:0000313" key="5">
    <source>
        <dbReference type="EMBL" id="CAF1208420.1"/>
    </source>
</evidence>
<gene>
    <name evidence="5" type="ORF">EDS130_LOCUS25752</name>
</gene>
<keyword evidence="1 2" id="KW-0147">Chitin-binding</keyword>
<accession>A0A814WXN9</accession>
<evidence type="ECO:0000256" key="1">
    <source>
        <dbReference type="ARBA" id="ARBA00022669"/>
    </source>
</evidence>
<sequence>MIFDIRLSVVLISFLIIYVYGNCKLEGCPGDLCCSEYGFCGDTPEHCKNDLTRPSKNITIRNGDCRICGCEPGLCCSPYG</sequence>
<keyword evidence="2" id="KW-1015">Disulfide bond</keyword>
<feature type="chain" id="PRO_5032634042" description="Chitin-binding type-1 domain-containing protein" evidence="3">
    <location>
        <begin position="22"/>
        <end position="80"/>
    </location>
</feature>
<evidence type="ECO:0000313" key="6">
    <source>
        <dbReference type="Proteomes" id="UP000663852"/>
    </source>
</evidence>
<dbReference type="Pfam" id="PF00187">
    <property type="entry name" value="Chitin_bind_1"/>
    <property type="match status" value="1"/>
</dbReference>
<dbReference type="Proteomes" id="UP000663852">
    <property type="component" value="Unassembled WGS sequence"/>
</dbReference>
<feature type="domain" description="Chitin-binding type-1" evidence="4">
    <location>
        <begin position="20"/>
        <end position="77"/>
    </location>
</feature>
<dbReference type="SUPFAM" id="SSF57016">
    <property type="entry name" value="Plant lectins/antimicrobial peptides"/>
    <property type="match status" value="1"/>
</dbReference>